<dbReference type="PRINTS" id="PR00727">
    <property type="entry name" value="LEADERPTASE"/>
</dbReference>
<dbReference type="Proteomes" id="UP000676079">
    <property type="component" value="Chromosome"/>
</dbReference>
<dbReference type="SUPFAM" id="SSF51306">
    <property type="entry name" value="LexA/Signal peptidase"/>
    <property type="match status" value="1"/>
</dbReference>
<proteinExistence type="inferred from homology"/>
<evidence type="ECO:0000313" key="4">
    <source>
        <dbReference type="EMBL" id="QUX20982.1"/>
    </source>
</evidence>
<dbReference type="Pfam" id="PF10502">
    <property type="entry name" value="Peptidase_S26"/>
    <property type="match status" value="1"/>
</dbReference>
<comment type="subcellular location">
    <subcellularLocation>
        <location evidence="1">Cell membrane</location>
        <topology evidence="1">Single-pass type II membrane protein</topology>
    </subcellularLocation>
</comment>
<protein>
    <submittedName>
        <fullName evidence="4">S24/S26 family peptidase</fullName>
    </submittedName>
</protein>
<dbReference type="PANTHER" id="PTHR43390">
    <property type="entry name" value="SIGNAL PEPTIDASE I"/>
    <property type="match status" value="1"/>
</dbReference>
<sequence>MIVVAVLGPAVLALAALGAAAWRLRSRYVVITVRGTSMEPTYRPGDRVLVRRGVSGMAADDVVVVGEPDPVTGWRGAAPLDGRVAGRGWYIKRVVALGGDRYPVEVGLRGACPRGHVALLGDNVLSTDSRVHGPCPEGQVLGVVVRRMASVSGGQEAAGGSPGV</sequence>
<dbReference type="InterPro" id="IPR036286">
    <property type="entry name" value="LexA/Signal_pep-like_sf"/>
</dbReference>
<comment type="similarity">
    <text evidence="2">Belongs to the peptidase S26 family.</text>
</comment>
<reference evidence="4 5" key="1">
    <citation type="submission" date="2021-05" db="EMBL/GenBank/DDBJ databases">
        <title>Direct Submission.</title>
        <authorList>
            <person name="Li K."/>
            <person name="Gao J."/>
        </authorList>
    </citation>
    <scope>NUCLEOTIDE SEQUENCE [LARGE SCALE GENOMIC DNA]</scope>
    <source>
        <strain evidence="4 5">Mg02</strain>
    </source>
</reference>
<dbReference type="Gene3D" id="2.10.109.10">
    <property type="entry name" value="Umud Fragment, subunit A"/>
    <property type="match status" value="1"/>
</dbReference>
<dbReference type="InterPro" id="IPR019533">
    <property type="entry name" value="Peptidase_S26"/>
</dbReference>
<dbReference type="InterPro" id="IPR000223">
    <property type="entry name" value="Pept_S26A_signal_pept_1"/>
</dbReference>
<dbReference type="EMBL" id="CP074133">
    <property type="protein sequence ID" value="QUX20982.1"/>
    <property type="molecule type" value="Genomic_DNA"/>
</dbReference>
<accession>A0ABX8BG27</accession>
<feature type="domain" description="Peptidase S26" evidence="3">
    <location>
        <begin position="16"/>
        <end position="101"/>
    </location>
</feature>
<evidence type="ECO:0000256" key="1">
    <source>
        <dbReference type="ARBA" id="ARBA00004401"/>
    </source>
</evidence>
<organism evidence="4 5">
    <name type="scientific">Nocardiopsis changdeensis</name>
    <dbReference type="NCBI Taxonomy" id="2831969"/>
    <lineage>
        <taxon>Bacteria</taxon>
        <taxon>Bacillati</taxon>
        <taxon>Actinomycetota</taxon>
        <taxon>Actinomycetes</taxon>
        <taxon>Streptosporangiales</taxon>
        <taxon>Nocardiopsidaceae</taxon>
        <taxon>Nocardiopsis</taxon>
    </lineage>
</organism>
<evidence type="ECO:0000313" key="5">
    <source>
        <dbReference type="Proteomes" id="UP000676079"/>
    </source>
</evidence>
<evidence type="ECO:0000256" key="2">
    <source>
        <dbReference type="ARBA" id="ARBA00009370"/>
    </source>
</evidence>
<keyword evidence="5" id="KW-1185">Reference proteome</keyword>
<gene>
    <name evidence="4" type="ORF">KGD84_21320</name>
</gene>
<dbReference type="RefSeq" id="WP_220562178.1">
    <property type="nucleotide sequence ID" value="NZ_CP074133.1"/>
</dbReference>
<dbReference type="PANTHER" id="PTHR43390:SF1">
    <property type="entry name" value="CHLOROPLAST PROCESSING PEPTIDASE"/>
    <property type="match status" value="1"/>
</dbReference>
<evidence type="ECO:0000259" key="3">
    <source>
        <dbReference type="Pfam" id="PF10502"/>
    </source>
</evidence>
<dbReference type="CDD" id="cd06462">
    <property type="entry name" value="Peptidase_S24_S26"/>
    <property type="match status" value="1"/>
</dbReference>
<name>A0ABX8BG27_9ACTN</name>